<protein>
    <recommendedName>
        <fullName evidence="8">Ribonucleoside-diphosphate reductase</fullName>
        <ecNumber evidence="8">1.17.4.1</ecNumber>
    </recommendedName>
</protein>
<dbReference type="InterPro" id="IPR006142">
    <property type="entry name" value="INTEIN"/>
</dbReference>
<dbReference type="PANTHER" id="PTHR43371:SF1">
    <property type="entry name" value="RIBONUCLEOSIDE-DIPHOSPHATE REDUCTASE"/>
    <property type="match status" value="1"/>
</dbReference>
<evidence type="ECO:0000256" key="2">
    <source>
        <dbReference type="ARBA" id="ARBA00022628"/>
    </source>
</evidence>
<feature type="domain" description="DOD-type homing endonuclease" evidence="9">
    <location>
        <begin position="414"/>
        <end position="563"/>
    </location>
</feature>
<keyword evidence="3" id="KW-0068">Autocatalytic cleavage</keyword>
<dbReference type="InterPro" id="IPR013509">
    <property type="entry name" value="RNR_lsu_N"/>
</dbReference>
<dbReference type="NCBIfam" id="TIGR01445">
    <property type="entry name" value="intein_Nterm"/>
    <property type="match status" value="1"/>
</dbReference>
<comment type="catalytic activity">
    <reaction evidence="8">
        <text>a 2'-deoxyribonucleoside 5'-diphosphate + [thioredoxin]-disulfide + H2O = a ribonucleoside 5'-diphosphate + [thioredoxin]-dithiol</text>
        <dbReference type="Rhea" id="RHEA:23252"/>
        <dbReference type="Rhea" id="RHEA-COMP:10698"/>
        <dbReference type="Rhea" id="RHEA-COMP:10700"/>
        <dbReference type="ChEBI" id="CHEBI:15377"/>
        <dbReference type="ChEBI" id="CHEBI:29950"/>
        <dbReference type="ChEBI" id="CHEBI:50058"/>
        <dbReference type="ChEBI" id="CHEBI:57930"/>
        <dbReference type="ChEBI" id="CHEBI:73316"/>
        <dbReference type="EC" id="1.17.4.1"/>
    </reaction>
</comment>
<evidence type="ECO:0000256" key="4">
    <source>
        <dbReference type="ARBA" id="ARBA00023000"/>
    </source>
</evidence>
<sequence>MKRDNPLRPQDLTQTQPISQDVLAEKYLKPGETGVEDLYRRVARALASVEKEADRAEWEQRFLDNLHAGAIGAGRIMSAAGTAIQATLINCFVQPVGDAIQGVDEEGFPGIYEALREAAETMRRGGGVGYDFSRIRPRGAEVKGTHSMASGPCSYINVFDQSCSTVESAGARRGAQMGVLRIDHPDVMDFITAKRTPGRWNNFNVSVGVPDAFMEALGNDQPWELVHKARPGKPLLEKGAYQRADGLWVYQTVAASTLWDTVMKSAYDFAEPGILFLDHIQQDNNLRYCESISATNPCVTADTRLATQHGLVKIGDLYHSGLPLEATVDRRALGRDGRGVDVRPAKAAFMTARQADVFKVTTEDGHEIKATAWHDFYTARGKIKLQDLKLGDELWVQSGKGQFGQQGGTELGLLLGLITGDGHFTHRGKGQEVVCINLWNEERALADHVTGIVNTLIAGLSQTQRVYRVTPVAVAERNHVFIRSVLLARALEALGFTRDTKLRVPEVVWQGSEACVKAYLRALFQTDGTVNVSSFSESCSIRLSSSYPELLKDVQVLLANFGVFSRVRLRREAACKQMPDGKGGQAEYMCQRQYELIIDCESREQFMAEIGFLLDYKTTRYREWVATKVLRKTQRFASRIAEIVFVGKEAVFDTTQADHNTVIFNGLVTGQCGEQPLPPYGCCDLGPIILTRFIRNPFGFGGVPSFDFDAFDKAVALQVRALDNVLDVTFWPLEQQRAESAAKRRIGVGFTGMGNALAMLCLRYDREDGRAMAAKIAERMRDAAYEASVALGQEKGVFPKFDAEGYLAPGTFASRLPAALQAKIRQHGLRNSHLLSIAPTGTVSLAFADNASNGIEPPFSWMYRRKKREADGSTSEYAVEDHAWRLYRELGGDVDQLPDYFVNALAMTAGEHIAMMEAVQPFVDTAISKTVNVAADYPFDDFKDLYQKAWHAHLKGMATYRPNNILGSVLDTGSAAGDAAAAAAIAAAAAPVDPMRTVIESRPKGALPAVADKIEYWTQEGHKTLYIVVSFLPVPVAEGGGLVDRAIEFFMPVGQSGESQQWITSTMRMLSLAARGGFLERALSDMRKVAWDRGPVRLGTYQKADGTHVPMWHDSEVAAIAFAIQNILARRASSAAAAMAPEPVVTSAASQMPVMAGKKCPECGAHAMIRKDGCDMCTQCGHLGSCG</sequence>
<dbReference type="InterPro" id="IPR004042">
    <property type="entry name" value="Intein_endonuc_central"/>
</dbReference>
<keyword evidence="5 8" id="KW-0560">Oxidoreductase</keyword>
<dbReference type="Pfam" id="PF00317">
    <property type="entry name" value="Ribonuc_red_lgN"/>
    <property type="match status" value="1"/>
</dbReference>
<keyword evidence="7" id="KW-0170">Cobalt</keyword>
<dbReference type="GO" id="GO:0004748">
    <property type="term" value="F:ribonucleoside-diphosphate reductase activity, thioredoxin disulfide as acceptor"/>
    <property type="evidence" value="ECO:0007669"/>
    <property type="project" value="UniProtKB-EC"/>
</dbReference>
<dbReference type="InterPro" id="IPR036844">
    <property type="entry name" value="Hint_dom_sf"/>
</dbReference>
<dbReference type="RefSeq" id="WP_310314730.1">
    <property type="nucleotide sequence ID" value="NZ_JAVDWU010000003.1"/>
</dbReference>
<dbReference type="InterPro" id="IPR004860">
    <property type="entry name" value="LAGLIDADG_dom"/>
</dbReference>
<evidence type="ECO:0000256" key="8">
    <source>
        <dbReference type="RuleBase" id="RU003410"/>
    </source>
</evidence>
<dbReference type="Pfam" id="PF02867">
    <property type="entry name" value="Ribonuc_red_lgC"/>
    <property type="match status" value="1"/>
</dbReference>
<dbReference type="Gene3D" id="3.10.28.10">
    <property type="entry name" value="Homing endonucleases"/>
    <property type="match status" value="1"/>
</dbReference>
<dbReference type="Proteomes" id="UP001265700">
    <property type="component" value="Unassembled WGS sequence"/>
</dbReference>
<dbReference type="InterPro" id="IPR006141">
    <property type="entry name" value="Intein_N"/>
</dbReference>
<dbReference type="InterPro" id="IPR027434">
    <property type="entry name" value="Homing_endonucl"/>
</dbReference>
<dbReference type="EC" id="1.17.4.1" evidence="8"/>
<evidence type="ECO:0000259" key="9">
    <source>
        <dbReference type="PROSITE" id="PS50819"/>
    </source>
</evidence>
<dbReference type="Pfam" id="PF14528">
    <property type="entry name" value="LAGLIDADG_3"/>
    <property type="match status" value="1"/>
</dbReference>
<evidence type="ECO:0000313" key="10">
    <source>
        <dbReference type="EMBL" id="MDR7149909.1"/>
    </source>
</evidence>
<dbReference type="InterPro" id="IPR050862">
    <property type="entry name" value="RdRp_reductase_class-2"/>
</dbReference>
<gene>
    <name evidence="10" type="ORF">J2W49_001864</name>
</gene>
<dbReference type="InterPro" id="IPR003587">
    <property type="entry name" value="Hint_dom_N"/>
</dbReference>
<reference evidence="10 11" key="1">
    <citation type="submission" date="2023-07" db="EMBL/GenBank/DDBJ databases">
        <title>Sorghum-associated microbial communities from plants grown in Nebraska, USA.</title>
        <authorList>
            <person name="Schachtman D."/>
        </authorList>
    </citation>
    <scope>NUCLEOTIDE SEQUENCE [LARGE SCALE GENOMIC DNA]</scope>
    <source>
        <strain evidence="10 11">4249</strain>
    </source>
</reference>
<evidence type="ECO:0000256" key="5">
    <source>
        <dbReference type="ARBA" id="ARBA00023002"/>
    </source>
</evidence>
<dbReference type="SUPFAM" id="SSF55608">
    <property type="entry name" value="Homing endonucleases"/>
    <property type="match status" value="1"/>
</dbReference>
<dbReference type="InterPro" id="IPR000788">
    <property type="entry name" value="RNR_lg_C"/>
</dbReference>
<dbReference type="SUPFAM" id="SSF51294">
    <property type="entry name" value="Hedgehog/intein (Hint) domain"/>
    <property type="match status" value="1"/>
</dbReference>
<evidence type="ECO:0000313" key="11">
    <source>
        <dbReference type="Proteomes" id="UP001265700"/>
    </source>
</evidence>
<comment type="cofactor">
    <cofactor evidence="1">
        <name>adenosylcob(III)alamin</name>
        <dbReference type="ChEBI" id="CHEBI:18408"/>
    </cofactor>
</comment>
<name>A0ABU1WL28_9BURK</name>
<comment type="caution">
    <text evidence="10">The sequence shown here is derived from an EMBL/GenBank/DDBJ whole genome shotgun (WGS) entry which is preliminary data.</text>
</comment>
<keyword evidence="4" id="KW-0651">Protein splicing</keyword>
<evidence type="ECO:0000256" key="1">
    <source>
        <dbReference type="ARBA" id="ARBA00001922"/>
    </source>
</evidence>
<keyword evidence="6 8" id="KW-0215">Deoxyribonucleotide synthesis</keyword>
<evidence type="ECO:0000256" key="3">
    <source>
        <dbReference type="ARBA" id="ARBA00022813"/>
    </source>
</evidence>
<evidence type="ECO:0000256" key="6">
    <source>
        <dbReference type="ARBA" id="ARBA00023116"/>
    </source>
</evidence>
<evidence type="ECO:0000256" key="7">
    <source>
        <dbReference type="ARBA" id="ARBA00023285"/>
    </source>
</evidence>
<organism evidence="10 11">
    <name type="scientific">Hydrogenophaga palleronii</name>
    <dbReference type="NCBI Taxonomy" id="65655"/>
    <lineage>
        <taxon>Bacteria</taxon>
        <taxon>Pseudomonadati</taxon>
        <taxon>Pseudomonadota</taxon>
        <taxon>Betaproteobacteria</taxon>
        <taxon>Burkholderiales</taxon>
        <taxon>Comamonadaceae</taxon>
        <taxon>Hydrogenophaga</taxon>
    </lineage>
</organism>
<dbReference type="PRINTS" id="PR00379">
    <property type="entry name" value="INTEIN"/>
</dbReference>
<proteinExistence type="inferred from homology"/>
<keyword evidence="11" id="KW-1185">Reference proteome</keyword>
<comment type="similarity">
    <text evidence="8">Belongs to the ribonucleoside diphosphate reductase large chain family.</text>
</comment>
<dbReference type="PANTHER" id="PTHR43371">
    <property type="entry name" value="VITAMIN B12-DEPENDENT RIBONUCLEOTIDE REDUCTASE"/>
    <property type="match status" value="1"/>
</dbReference>
<accession>A0ABU1WL28</accession>
<comment type="function">
    <text evidence="8">Provides the precursors necessary for DNA synthesis. Catalyzes the biosynthesis of deoxyribonucleotides from the corresponding ribonucleotides.</text>
</comment>
<dbReference type="CDD" id="cd00081">
    <property type="entry name" value="Hint"/>
    <property type="match status" value="1"/>
</dbReference>
<dbReference type="EMBL" id="JAVDWU010000003">
    <property type="protein sequence ID" value="MDR7149909.1"/>
    <property type="molecule type" value="Genomic_DNA"/>
</dbReference>
<dbReference type="PROSITE" id="PS50819">
    <property type="entry name" value="INTEIN_ENDONUCLEASE"/>
    <property type="match status" value="1"/>
</dbReference>
<dbReference type="Gene3D" id="2.170.16.10">
    <property type="entry name" value="Hedgehog/Intein (Hint) domain"/>
    <property type="match status" value="1"/>
</dbReference>
<dbReference type="SMART" id="SM00306">
    <property type="entry name" value="HintN"/>
    <property type="match status" value="1"/>
</dbReference>
<dbReference type="PROSITE" id="PS50817">
    <property type="entry name" value="INTEIN_N_TER"/>
    <property type="match status" value="1"/>
</dbReference>
<keyword evidence="2" id="KW-0846">Cobalamin</keyword>
<dbReference type="Gene3D" id="3.20.70.20">
    <property type="match status" value="2"/>
</dbReference>
<dbReference type="SUPFAM" id="SSF51998">
    <property type="entry name" value="PFL-like glycyl radical enzymes"/>
    <property type="match status" value="1"/>
</dbReference>